<feature type="region of interest" description="Disordered" evidence="2">
    <location>
        <begin position="1"/>
        <end position="35"/>
    </location>
</feature>
<evidence type="ECO:0000259" key="3">
    <source>
        <dbReference type="Pfam" id="PF00171"/>
    </source>
</evidence>
<organism evidence="4 5">
    <name type="scientific">Microbacterium yannicii</name>
    <dbReference type="NCBI Taxonomy" id="671622"/>
    <lineage>
        <taxon>Bacteria</taxon>
        <taxon>Bacillati</taxon>
        <taxon>Actinomycetota</taxon>
        <taxon>Actinomycetes</taxon>
        <taxon>Micrococcales</taxon>
        <taxon>Microbacteriaceae</taxon>
        <taxon>Microbacterium</taxon>
    </lineage>
</organism>
<dbReference type="InterPro" id="IPR016162">
    <property type="entry name" value="Ald_DH_N"/>
</dbReference>
<accession>A0ABP9LQM7</accession>
<reference evidence="5" key="1">
    <citation type="journal article" date="2019" name="Int. J. Syst. Evol. Microbiol.">
        <title>The Global Catalogue of Microorganisms (GCM) 10K type strain sequencing project: providing services to taxonomists for standard genome sequencing and annotation.</title>
        <authorList>
            <consortium name="The Broad Institute Genomics Platform"/>
            <consortium name="The Broad Institute Genome Sequencing Center for Infectious Disease"/>
            <person name="Wu L."/>
            <person name="Ma J."/>
        </authorList>
    </citation>
    <scope>NUCLEOTIDE SEQUENCE [LARGE SCALE GENOMIC DNA]</scope>
    <source>
        <strain evidence="5">JCM 18959</strain>
    </source>
</reference>
<feature type="region of interest" description="Disordered" evidence="2">
    <location>
        <begin position="293"/>
        <end position="339"/>
    </location>
</feature>
<dbReference type="InterPro" id="IPR015590">
    <property type="entry name" value="Aldehyde_DH_dom"/>
</dbReference>
<dbReference type="Proteomes" id="UP001501407">
    <property type="component" value="Unassembled WGS sequence"/>
</dbReference>
<dbReference type="RefSeq" id="WP_372495927.1">
    <property type="nucleotide sequence ID" value="NZ_BAABKZ010000001.1"/>
</dbReference>
<proteinExistence type="predicted"/>
<dbReference type="EMBL" id="BAABKZ010000001">
    <property type="protein sequence ID" value="GAA5083578.1"/>
    <property type="molecule type" value="Genomic_DNA"/>
</dbReference>
<dbReference type="Gene3D" id="3.40.605.10">
    <property type="entry name" value="Aldehyde Dehydrogenase, Chain A, domain 1"/>
    <property type="match status" value="1"/>
</dbReference>
<feature type="compositionally biased region" description="Low complexity" evidence="2">
    <location>
        <begin position="1"/>
        <end position="15"/>
    </location>
</feature>
<evidence type="ECO:0000256" key="2">
    <source>
        <dbReference type="SAM" id="MobiDB-lite"/>
    </source>
</evidence>
<dbReference type="InterPro" id="IPR016163">
    <property type="entry name" value="Ald_DH_C"/>
</dbReference>
<keyword evidence="5" id="KW-1185">Reference proteome</keyword>
<feature type="compositionally biased region" description="Gly residues" evidence="2">
    <location>
        <begin position="296"/>
        <end position="316"/>
    </location>
</feature>
<evidence type="ECO:0000313" key="5">
    <source>
        <dbReference type="Proteomes" id="UP001501407"/>
    </source>
</evidence>
<evidence type="ECO:0000256" key="1">
    <source>
        <dbReference type="ARBA" id="ARBA00023002"/>
    </source>
</evidence>
<name>A0ABP9LQM7_9MICO</name>
<dbReference type="Pfam" id="PF00171">
    <property type="entry name" value="Aldedh"/>
    <property type="match status" value="1"/>
</dbReference>
<dbReference type="InterPro" id="IPR016161">
    <property type="entry name" value="Ald_DH/histidinol_DH"/>
</dbReference>
<protein>
    <submittedName>
        <fullName evidence="4">Aldehyde dehydrogenase family protein</fullName>
    </submittedName>
</protein>
<dbReference type="SUPFAM" id="SSF53720">
    <property type="entry name" value="ALDH-like"/>
    <property type="match status" value="2"/>
</dbReference>
<dbReference type="PANTHER" id="PTHR11699">
    <property type="entry name" value="ALDEHYDE DEHYDROGENASE-RELATED"/>
    <property type="match status" value="1"/>
</dbReference>
<comment type="caution">
    <text evidence="4">The sequence shown here is derived from an EMBL/GenBank/DDBJ whole genome shotgun (WGS) entry which is preliminary data.</text>
</comment>
<keyword evidence="1" id="KW-0560">Oxidoreductase</keyword>
<dbReference type="Gene3D" id="3.40.309.10">
    <property type="entry name" value="Aldehyde Dehydrogenase, Chain A, domain 2"/>
    <property type="match status" value="1"/>
</dbReference>
<feature type="domain" description="Aldehyde dehydrogenase" evidence="3">
    <location>
        <begin position="339"/>
        <end position="410"/>
    </location>
</feature>
<gene>
    <name evidence="4" type="ORF">GCM10025760_00370</name>
</gene>
<evidence type="ECO:0000313" key="4">
    <source>
        <dbReference type="EMBL" id="GAA5083578.1"/>
    </source>
</evidence>
<sequence>MPPTSSTTPRMPRTSTAKRSESPAGGTSAPGLSDDESAALDEAITRLEEGARVWTALTLDQRARLLGRVRDAVGAVAQEWADTATISKGLQPGHPLSGEEWLGGPYGVIGLLDALRETLEALAKGRSPLDGVTIDEAPGGRRRAHTFPLNGTEKFLLSGFTGEVWFEPGVTADQARQEAGLAQLTPTRSGGVGLVLGAGNVTSIPVADVLYELFAHNRVALLKVNPTQDALVPVFERALAPLIEPGLVRIVRGGAATGAYLTSHPRIAHVHITGSAATFDAIVWGASTASATGEGSATGDGSANGEGSATGAGSATGDGSATEDGSATGEGSASEREPKLQVPITAELGGVSPIIVVPGDWSAADLKYQAEHVATMRLVNAGHNCIAGQVVILSSDWPQRADFLRELHNAYAAAPERPVWYPRSDERLEAAASAYPDAVWCADRTRAIVEVSGAEGGDPVETVEYFAPILGVVEVAGTGQEFLDAAVAHANDRLTGTLGANVLIDPVTEEALGEGFERAIADLRYGDIAINTWTAFNFLTARLTWGGFPGATLADVSSGIGVVHNALLLDRVERSIGRGPFRPFPRSMGDAVRFRRLSKGTILPTPPWFISSRTGADVSAGLTRYLIDGKVPGLVKTLTKAMQA</sequence>